<evidence type="ECO:0000313" key="3">
    <source>
        <dbReference type="Proteomes" id="UP000824124"/>
    </source>
</evidence>
<organism evidence="2 3">
    <name type="scientific">Candidatus Avidehalobacter gallistercoris</name>
    <dbReference type="NCBI Taxonomy" id="2840694"/>
    <lineage>
        <taxon>Bacteria</taxon>
        <taxon>Bacillati</taxon>
        <taxon>Bacillota</taxon>
        <taxon>Clostridia</taxon>
        <taxon>Eubacteriales</taxon>
        <taxon>Peptococcaceae</taxon>
        <taxon>Peptococcaceae incertae sedis</taxon>
        <taxon>Candidatus Avidehalobacter</taxon>
    </lineage>
</organism>
<reference evidence="2" key="1">
    <citation type="submission" date="2020-10" db="EMBL/GenBank/DDBJ databases">
        <authorList>
            <person name="Gilroy R."/>
        </authorList>
    </citation>
    <scope>NUCLEOTIDE SEQUENCE</scope>
    <source>
        <strain evidence="2">2830</strain>
    </source>
</reference>
<dbReference type="Pfam" id="PF10926">
    <property type="entry name" value="DUF2800"/>
    <property type="match status" value="1"/>
</dbReference>
<dbReference type="EMBL" id="DVMH01000021">
    <property type="protein sequence ID" value="HIU10372.1"/>
    <property type="molecule type" value="Genomic_DNA"/>
</dbReference>
<gene>
    <name evidence="2" type="ORF">IAB00_03885</name>
</gene>
<keyword evidence="1" id="KW-0378">Hydrolase</keyword>
<evidence type="ECO:0000256" key="1">
    <source>
        <dbReference type="ARBA" id="ARBA00022801"/>
    </source>
</evidence>
<protein>
    <submittedName>
        <fullName evidence="2">DUF2800 domain-containing protein</fullName>
    </submittedName>
</protein>
<dbReference type="InterPro" id="IPR011604">
    <property type="entry name" value="PDDEXK-like_dom_sf"/>
</dbReference>
<dbReference type="InterPro" id="IPR021229">
    <property type="entry name" value="DUF2800"/>
</dbReference>
<dbReference type="Gene3D" id="3.90.320.10">
    <property type="match status" value="1"/>
</dbReference>
<comment type="caution">
    <text evidence="2">The sequence shown here is derived from an EMBL/GenBank/DDBJ whole genome shotgun (WGS) entry which is preliminary data.</text>
</comment>
<sequence>MPDKHAILSPSAAHRWLHCTPAPRVEAEFPETTSEYAEEGRLAHSVCELAAKKKFTVMNNRAYNSRLKKLKADPKWDDEMLSTAATYVEHLTEHAMRFEHAPYVALEVQVDITDYAPEAFGTCDCIMIGGDELIITDYKHGKGVPVSAQDNPQMLLYALGALKLYRPIYGDMIRRVSTYIDQPRLDSYDGASMTVEELLAWGESIKPKAAAAFMGTGEFAPGEWCRFCRAKAKCRARANQNTALEDFKDCIPLGRSIPMQTEYDATGFKPSNCLTDEEIGALLVRAEGLVAWYNDLKEYALVACLNGKTIPGWKAVEGRSTRAWTDQDAALEALMAGGVEEAIIYDRVPKTLAQLEKVIGKQRFGELVGGMITKSPGKPALAAESDKRPAYNGAAADFSEVKAI</sequence>
<dbReference type="Proteomes" id="UP000824124">
    <property type="component" value="Unassembled WGS sequence"/>
</dbReference>
<dbReference type="AlphaFoldDB" id="A0A9D1HJX0"/>
<evidence type="ECO:0000313" key="2">
    <source>
        <dbReference type="EMBL" id="HIU10372.1"/>
    </source>
</evidence>
<accession>A0A9D1HJX0</accession>
<reference evidence="2" key="2">
    <citation type="journal article" date="2021" name="PeerJ">
        <title>Extensive microbial diversity within the chicken gut microbiome revealed by metagenomics and culture.</title>
        <authorList>
            <person name="Gilroy R."/>
            <person name="Ravi A."/>
            <person name="Getino M."/>
            <person name="Pursley I."/>
            <person name="Horton D.L."/>
            <person name="Alikhan N.F."/>
            <person name="Baker D."/>
            <person name="Gharbi K."/>
            <person name="Hall N."/>
            <person name="Watson M."/>
            <person name="Adriaenssens E.M."/>
            <person name="Foster-Nyarko E."/>
            <person name="Jarju S."/>
            <person name="Secka A."/>
            <person name="Antonio M."/>
            <person name="Oren A."/>
            <person name="Chaudhuri R.R."/>
            <person name="La Ragione R."/>
            <person name="Hildebrand F."/>
            <person name="Pallen M.J."/>
        </authorList>
    </citation>
    <scope>NUCLEOTIDE SEQUENCE</scope>
    <source>
        <strain evidence="2">2830</strain>
    </source>
</reference>
<name>A0A9D1HJX0_9FIRM</name>
<proteinExistence type="predicted"/>
<dbReference type="GO" id="GO:0016787">
    <property type="term" value="F:hydrolase activity"/>
    <property type="evidence" value="ECO:0007669"/>
    <property type="project" value="UniProtKB-KW"/>
</dbReference>